<organism evidence="10 11">
    <name type="scientific">Penicillium brasilianum</name>
    <dbReference type="NCBI Taxonomy" id="104259"/>
    <lineage>
        <taxon>Eukaryota</taxon>
        <taxon>Fungi</taxon>
        <taxon>Dikarya</taxon>
        <taxon>Ascomycota</taxon>
        <taxon>Pezizomycotina</taxon>
        <taxon>Eurotiomycetes</taxon>
        <taxon>Eurotiomycetidae</taxon>
        <taxon>Eurotiales</taxon>
        <taxon>Aspergillaceae</taxon>
        <taxon>Penicillium</taxon>
    </lineage>
</organism>
<comment type="subcellular location">
    <subcellularLocation>
        <location evidence="1">Membrane</location>
        <topology evidence="1">Multi-pass membrane protein</topology>
    </subcellularLocation>
</comment>
<sequence>METVPVVPFWGPATSYLKFVMIFQAPPDKQATDDYVITRFVAEFINTFSSLIFIIFGIYGLLQLHRKQQTGFRSISYLGLIGVGVCSAGYHMTLKYHTQMSDELSMHLLTTPLLYRILTFKASPERTRLVGIVLSVLFTIVMVVHMAMDEFLLHASSFGLAVYMIATRTSKIISQQVPDPYFRKKLRNISFVGIFCFALGYTVWLIDDWACGYLIKTRHAVGLPLAFLTELHGWWHLLTAIGGYVAVVLVDLVTTGEVHEDPTAQLAWPIPPVARFIESMTSSAKLK</sequence>
<keyword evidence="7" id="KW-0106">Calcium</keyword>
<evidence type="ECO:0000256" key="7">
    <source>
        <dbReference type="PIRSR" id="PIRSR608901-1"/>
    </source>
</evidence>
<proteinExistence type="inferred from homology"/>
<keyword evidence="6 9" id="KW-0472">Membrane</keyword>
<keyword evidence="4" id="KW-0378">Hydrolase</keyword>
<evidence type="ECO:0000256" key="4">
    <source>
        <dbReference type="ARBA" id="ARBA00022801"/>
    </source>
</evidence>
<evidence type="ECO:0000256" key="9">
    <source>
        <dbReference type="SAM" id="Phobius"/>
    </source>
</evidence>
<feature type="binding site" evidence="8">
    <location>
        <position position="232"/>
    </location>
    <ligand>
        <name>Zn(2+)</name>
        <dbReference type="ChEBI" id="CHEBI:29105"/>
        <note>catalytic</note>
    </ligand>
</feature>
<evidence type="ECO:0000313" key="11">
    <source>
        <dbReference type="Proteomes" id="UP000190744"/>
    </source>
</evidence>
<dbReference type="Proteomes" id="UP000190744">
    <property type="component" value="Unassembled WGS sequence"/>
</dbReference>
<dbReference type="EMBL" id="LJBN01000113">
    <property type="protein sequence ID" value="OOQ89232.1"/>
    <property type="molecule type" value="Genomic_DNA"/>
</dbReference>
<feature type="transmembrane region" description="Helical" evidence="9">
    <location>
        <begin position="188"/>
        <end position="206"/>
    </location>
</feature>
<dbReference type="GO" id="GO:0046513">
    <property type="term" value="P:ceramide biosynthetic process"/>
    <property type="evidence" value="ECO:0007669"/>
    <property type="project" value="TreeGrafter"/>
</dbReference>
<feature type="transmembrane region" description="Helical" evidence="9">
    <location>
        <begin position="129"/>
        <end position="145"/>
    </location>
</feature>
<dbReference type="GO" id="GO:0046872">
    <property type="term" value="F:metal ion binding"/>
    <property type="evidence" value="ECO:0007669"/>
    <property type="project" value="UniProtKB-KW"/>
</dbReference>
<evidence type="ECO:0000256" key="8">
    <source>
        <dbReference type="PIRSR" id="PIRSR608901-2"/>
    </source>
</evidence>
<evidence type="ECO:0000313" key="10">
    <source>
        <dbReference type="EMBL" id="OOQ89232.1"/>
    </source>
</evidence>
<gene>
    <name evidence="10" type="ORF">PEBR_16949</name>
</gene>
<feature type="transmembrane region" description="Helical" evidence="9">
    <location>
        <begin position="233"/>
        <end position="253"/>
    </location>
</feature>
<comment type="similarity">
    <text evidence="2">Belongs to the alkaline ceramidase family.</text>
</comment>
<keyword evidence="5 9" id="KW-1133">Transmembrane helix</keyword>
<comment type="caution">
    <text evidence="10">The sequence shown here is derived from an EMBL/GenBank/DDBJ whole genome shotgun (WGS) entry which is preliminary data.</text>
</comment>
<feature type="transmembrane region" description="Helical" evidence="9">
    <location>
        <begin position="151"/>
        <end position="167"/>
    </location>
</feature>
<feature type="binding site" evidence="8">
    <location>
        <position position="91"/>
    </location>
    <ligand>
        <name>Zn(2+)</name>
        <dbReference type="ChEBI" id="CHEBI:29105"/>
        <note>catalytic</note>
    </ligand>
</feature>
<evidence type="ECO:0000256" key="2">
    <source>
        <dbReference type="ARBA" id="ARBA00009780"/>
    </source>
</evidence>
<feature type="binding site" evidence="8">
    <location>
        <position position="236"/>
    </location>
    <ligand>
        <name>Zn(2+)</name>
        <dbReference type="ChEBI" id="CHEBI:29105"/>
        <note>catalytic</note>
    </ligand>
</feature>
<feature type="binding site" evidence="7">
    <location>
        <position position="43"/>
    </location>
    <ligand>
        <name>Ca(2+)</name>
        <dbReference type="ChEBI" id="CHEBI:29108"/>
    </ligand>
</feature>
<dbReference type="Pfam" id="PF05875">
    <property type="entry name" value="Ceramidase"/>
    <property type="match status" value="1"/>
</dbReference>
<keyword evidence="7" id="KW-0479">Metal-binding</keyword>
<comment type="cofactor">
    <cofactor evidence="8">
        <name>Zn(2+)</name>
        <dbReference type="ChEBI" id="CHEBI:29105"/>
    </cofactor>
</comment>
<dbReference type="AlphaFoldDB" id="A0A1S9RUR8"/>
<keyword evidence="8" id="KW-0862">Zinc</keyword>
<accession>A0A1S9RUR8</accession>
<dbReference type="PANTHER" id="PTHR46187">
    <property type="entry name" value="ALKALINE CERAMIDASE 3"/>
    <property type="match status" value="1"/>
</dbReference>
<evidence type="ECO:0000256" key="5">
    <source>
        <dbReference type="ARBA" id="ARBA00022989"/>
    </source>
</evidence>
<name>A0A1S9RUR8_PENBI</name>
<evidence type="ECO:0000256" key="3">
    <source>
        <dbReference type="ARBA" id="ARBA00022692"/>
    </source>
</evidence>
<protein>
    <submittedName>
        <fullName evidence="10">Alkaline phytoceramidase</fullName>
    </submittedName>
</protein>
<evidence type="ECO:0000256" key="1">
    <source>
        <dbReference type="ARBA" id="ARBA00004141"/>
    </source>
</evidence>
<feature type="transmembrane region" description="Helical" evidence="9">
    <location>
        <begin position="74"/>
        <end position="92"/>
    </location>
</feature>
<feature type="transmembrane region" description="Helical" evidence="9">
    <location>
        <begin position="104"/>
        <end position="122"/>
    </location>
</feature>
<evidence type="ECO:0000256" key="6">
    <source>
        <dbReference type="ARBA" id="ARBA00023136"/>
    </source>
</evidence>
<dbReference type="InterPro" id="IPR008901">
    <property type="entry name" value="ACER"/>
</dbReference>
<dbReference type="GO" id="GO:0046514">
    <property type="term" value="P:ceramide catabolic process"/>
    <property type="evidence" value="ECO:0007669"/>
    <property type="project" value="TreeGrafter"/>
</dbReference>
<reference evidence="11" key="1">
    <citation type="submission" date="2015-09" db="EMBL/GenBank/DDBJ databases">
        <authorList>
            <person name="Fill T.P."/>
            <person name="Baretta J.F."/>
            <person name="de Almeida L.G."/>
            <person name="Rocha M."/>
            <person name="de Souza D.H."/>
            <person name="Malavazi I."/>
            <person name="Cerdeira L.T."/>
            <person name="Hong H."/>
            <person name="Samborskyy M."/>
            <person name="de Vasconcelos A.T."/>
            <person name="Leadlay P."/>
            <person name="Rodrigues-Filho E."/>
        </authorList>
    </citation>
    <scope>NUCLEOTIDE SEQUENCE [LARGE SCALE GENOMIC DNA]</scope>
    <source>
        <strain evidence="11">LaBioMMi 136</strain>
    </source>
</reference>
<feature type="transmembrane region" description="Helical" evidence="9">
    <location>
        <begin position="44"/>
        <end position="62"/>
    </location>
</feature>
<dbReference type="GO" id="GO:0005789">
    <property type="term" value="C:endoplasmic reticulum membrane"/>
    <property type="evidence" value="ECO:0007669"/>
    <property type="project" value="TreeGrafter"/>
</dbReference>
<dbReference type="PANTHER" id="PTHR46187:SF1">
    <property type="entry name" value="ALKALINE PHYTOCERAMIDASE"/>
    <property type="match status" value="1"/>
</dbReference>
<keyword evidence="3 9" id="KW-0812">Transmembrane</keyword>
<dbReference type="GO" id="GO:0016811">
    <property type="term" value="F:hydrolase activity, acting on carbon-nitrogen (but not peptide) bonds, in linear amides"/>
    <property type="evidence" value="ECO:0007669"/>
    <property type="project" value="InterPro"/>
</dbReference>